<dbReference type="EMBL" id="NHOQ01000443">
    <property type="protein sequence ID" value="PWA30180.1"/>
    <property type="molecule type" value="Genomic_DNA"/>
</dbReference>
<keyword evidence="12" id="KW-0539">Nucleus</keyword>
<dbReference type="PROSITE" id="PS50157">
    <property type="entry name" value="ZINC_FINGER_C2H2_2"/>
    <property type="match status" value="38"/>
</dbReference>
<dbReference type="Proteomes" id="UP000250572">
    <property type="component" value="Unassembled WGS sequence"/>
</dbReference>
<keyword evidence="17" id="KW-1185">Reference proteome</keyword>
<dbReference type="FunFam" id="3.30.160.60:FF:002343">
    <property type="entry name" value="Zinc finger protein 33A"/>
    <property type="match status" value="2"/>
</dbReference>
<feature type="domain" description="C2H2-type" evidence="15">
    <location>
        <begin position="1838"/>
        <end position="1860"/>
    </location>
</feature>
<keyword evidence="6 13" id="KW-0863">Zinc-finger</keyword>
<comment type="caution">
    <text evidence="16">The sequence shown here is derived from an EMBL/GenBank/DDBJ whole genome shotgun (WGS) entry which is preliminary data.</text>
</comment>
<keyword evidence="7" id="KW-0862">Zinc</keyword>
<evidence type="ECO:0000256" key="8">
    <source>
        <dbReference type="ARBA" id="ARBA00022843"/>
    </source>
</evidence>
<feature type="domain" description="C2H2-type" evidence="15">
    <location>
        <begin position="2001"/>
        <end position="2029"/>
    </location>
</feature>
<dbReference type="FunFam" id="3.30.160.60:FF:000446">
    <property type="entry name" value="Zinc finger protein"/>
    <property type="match status" value="1"/>
</dbReference>
<feature type="domain" description="C2H2-type" evidence="15">
    <location>
        <begin position="1888"/>
        <end position="1916"/>
    </location>
</feature>
<keyword evidence="10" id="KW-0238">DNA-binding</keyword>
<dbReference type="FunFam" id="3.30.160.60:FF:000624">
    <property type="entry name" value="zinc finger protein 697"/>
    <property type="match status" value="2"/>
</dbReference>
<feature type="domain" description="C2H2-type" evidence="15">
    <location>
        <begin position="1480"/>
        <end position="1503"/>
    </location>
</feature>
<dbReference type="Gene3D" id="3.30.160.60">
    <property type="entry name" value="Classic Zinc Finger"/>
    <property type="match status" value="29"/>
</dbReference>
<feature type="domain" description="C2H2-type" evidence="15">
    <location>
        <begin position="956"/>
        <end position="983"/>
    </location>
</feature>
<dbReference type="FunFam" id="3.30.160.60:FF:000690">
    <property type="entry name" value="Zinc finger protein 354C"/>
    <property type="match status" value="1"/>
</dbReference>
<feature type="domain" description="C2H2-type" evidence="15">
    <location>
        <begin position="2057"/>
        <end position="2084"/>
    </location>
</feature>
<keyword evidence="9" id="KW-0805">Transcription regulation</keyword>
<feature type="domain" description="C2H2-type" evidence="15">
    <location>
        <begin position="447"/>
        <end position="474"/>
    </location>
</feature>
<dbReference type="PROSITE" id="PS00028">
    <property type="entry name" value="ZINC_FINGER_C2H2_1"/>
    <property type="match status" value="34"/>
</dbReference>
<feature type="region of interest" description="Disordered" evidence="14">
    <location>
        <begin position="505"/>
        <end position="529"/>
    </location>
</feature>
<evidence type="ECO:0000256" key="12">
    <source>
        <dbReference type="ARBA" id="ARBA00023242"/>
    </source>
</evidence>
<feature type="domain" description="C2H2-type" evidence="15">
    <location>
        <begin position="815"/>
        <end position="843"/>
    </location>
</feature>
<dbReference type="FunFam" id="3.30.160.60:FF:000744">
    <property type="entry name" value="zinc finger E-box-binding homeobox 1"/>
    <property type="match status" value="1"/>
</dbReference>
<feature type="domain" description="C2H2-type" evidence="15">
    <location>
        <begin position="578"/>
        <end position="607"/>
    </location>
</feature>
<evidence type="ECO:0000256" key="13">
    <source>
        <dbReference type="PROSITE-ProRule" id="PRU00042"/>
    </source>
</evidence>
<dbReference type="FunFam" id="3.30.160.60:FF:000100">
    <property type="entry name" value="Zinc finger 45-like"/>
    <property type="match status" value="1"/>
</dbReference>
<feature type="domain" description="C2H2-type" evidence="15">
    <location>
        <begin position="401"/>
        <end position="429"/>
    </location>
</feature>
<dbReference type="InterPro" id="IPR013087">
    <property type="entry name" value="Znf_C2H2_type"/>
</dbReference>
<proteinExistence type="predicted"/>
<keyword evidence="8" id="KW-0832">Ubl conjugation</keyword>
<dbReference type="SUPFAM" id="SSF57667">
    <property type="entry name" value="beta-beta-alpha zinc fingers"/>
    <property type="match status" value="22"/>
</dbReference>
<dbReference type="PANTHER" id="PTHR24376:SF38">
    <property type="entry name" value="ZINC FINGER PROTEIN 445"/>
    <property type="match status" value="1"/>
</dbReference>
<keyword evidence="4" id="KW-0479">Metal-binding</keyword>
<feature type="domain" description="C2H2-type" evidence="15">
    <location>
        <begin position="1863"/>
        <end position="1890"/>
    </location>
</feature>
<feature type="domain" description="C2H2-type" evidence="15">
    <location>
        <begin position="475"/>
        <end position="504"/>
    </location>
</feature>
<feature type="domain" description="C2H2-type" evidence="15">
    <location>
        <begin position="2113"/>
        <end position="2140"/>
    </location>
</feature>
<feature type="non-terminal residue" evidence="16">
    <location>
        <position position="2182"/>
    </location>
</feature>
<feature type="region of interest" description="Disordered" evidence="14">
    <location>
        <begin position="1384"/>
        <end position="1408"/>
    </location>
</feature>
<feature type="domain" description="C2H2-type" evidence="15">
    <location>
        <begin position="2029"/>
        <end position="2056"/>
    </location>
</feature>
<dbReference type="GO" id="GO:0032502">
    <property type="term" value="P:developmental process"/>
    <property type="evidence" value="ECO:0007669"/>
    <property type="project" value="UniProtKB-ARBA"/>
</dbReference>
<feature type="domain" description="C2H2-type" evidence="15">
    <location>
        <begin position="371"/>
        <end position="398"/>
    </location>
</feature>
<evidence type="ECO:0000256" key="14">
    <source>
        <dbReference type="SAM" id="MobiDB-lite"/>
    </source>
</evidence>
<evidence type="ECO:0000256" key="9">
    <source>
        <dbReference type="ARBA" id="ARBA00023015"/>
    </source>
</evidence>
<feature type="compositionally biased region" description="Acidic residues" evidence="14">
    <location>
        <begin position="630"/>
        <end position="640"/>
    </location>
</feature>
<feature type="domain" description="C2H2-type" evidence="15">
    <location>
        <begin position="1450"/>
        <end position="1477"/>
    </location>
</feature>
<feature type="compositionally biased region" description="Polar residues" evidence="14">
    <location>
        <begin position="1790"/>
        <end position="1799"/>
    </location>
</feature>
<feature type="region of interest" description="Disordered" evidence="14">
    <location>
        <begin position="1678"/>
        <end position="1703"/>
    </location>
</feature>
<evidence type="ECO:0000256" key="11">
    <source>
        <dbReference type="ARBA" id="ARBA00023163"/>
    </source>
</evidence>
<keyword evidence="5" id="KW-0677">Repeat</keyword>
<dbReference type="FunFam" id="3.30.160.60:FF:000202">
    <property type="entry name" value="Zinc finger protein 574"/>
    <property type="match status" value="1"/>
</dbReference>
<feature type="domain" description="C2H2-type" evidence="15">
    <location>
        <begin position="1746"/>
        <end position="1776"/>
    </location>
</feature>
<feature type="domain" description="C2H2-type" evidence="15">
    <location>
        <begin position="1607"/>
        <end position="1634"/>
    </location>
</feature>
<name>A0A315W3D0_GAMAF</name>
<feature type="region of interest" description="Disordered" evidence="14">
    <location>
        <begin position="1780"/>
        <end position="1799"/>
    </location>
</feature>
<comment type="function">
    <text evidence="1">May be involved in transcriptional regulation.</text>
</comment>
<organism evidence="16 17">
    <name type="scientific">Gambusia affinis</name>
    <name type="common">Western mosquitofish</name>
    <name type="synonym">Heterandria affinis</name>
    <dbReference type="NCBI Taxonomy" id="33528"/>
    <lineage>
        <taxon>Eukaryota</taxon>
        <taxon>Metazoa</taxon>
        <taxon>Chordata</taxon>
        <taxon>Craniata</taxon>
        <taxon>Vertebrata</taxon>
        <taxon>Euteleostomi</taxon>
        <taxon>Actinopterygii</taxon>
        <taxon>Neopterygii</taxon>
        <taxon>Teleostei</taxon>
        <taxon>Neoteleostei</taxon>
        <taxon>Acanthomorphata</taxon>
        <taxon>Ovalentaria</taxon>
        <taxon>Atherinomorphae</taxon>
        <taxon>Cyprinodontiformes</taxon>
        <taxon>Poeciliidae</taxon>
        <taxon>Poeciliinae</taxon>
        <taxon>Gambusia</taxon>
    </lineage>
</organism>
<reference evidence="16 17" key="1">
    <citation type="journal article" date="2018" name="G3 (Bethesda)">
        <title>A High-Quality Reference Genome for the Invasive Mosquitofish Gambusia affinis Using a Chicago Library.</title>
        <authorList>
            <person name="Hoffberg S.L."/>
            <person name="Troendle N.J."/>
            <person name="Glenn T.C."/>
            <person name="Mahmud O."/>
            <person name="Louha S."/>
            <person name="Chalopin D."/>
            <person name="Bennetzen J.L."/>
            <person name="Mauricio R."/>
        </authorList>
    </citation>
    <scope>NUCLEOTIDE SEQUENCE [LARGE SCALE GENOMIC DNA]</scope>
    <source>
        <strain evidence="16">NE01/NJP1002.9</strain>
        <tissue evidence="16">Muscle</tissue>
    </source>
</reference>
<evidence type="ECO:0000313" key="17">
    <source>
        <dbReference type="Proteomes" id="UP000250572"/>
    </source>
</evidence>
<feature type="domain" description="C2H2-type" evidence="15">
    <location>
        <begin position="844"/>
        <end position="871"/>
    </location>
</feature>
<feature type="domain" description="C2H2-type" evidence="15">
    <location>
        <begin position="872"/>
        <end position="899"/>
    </location>
</feature>
<feature type="domain" description="C2H2-type" evidence="15">
    <location>
        <begin position="1012"/>
        <end position="1039"/>
    </location>
</feature>
<feature type="domain" description="C2H2-type" evidence="15">
    <location>
        <begin position="1973"/>
        <end position="2000"/>
    </location>
</feature>
<dbReference type="STRING" id="33528.ENSGAFP00000024205"/>
<feature type="domain" description="C2H2-type" evidence="15">
    <location>
        <begin position="1529"/>
        <end position="1556"/>
    </location>
</feature>
<feature type="domain" description="C2H2-type" evidence="15">
    <location>
        <begin position="1917"/>
        <end position="1944"/>
    </location>
</feature>
<evidence type="ECO:0000256" key="1">
    <source>
        <dbReference type="ARBA" id="ARBA00003767"/>
    </source>
</evidence>
<keyword evidence="11" id="KW-0804">Transcription</keyword>
<dbReference type="Pfam" id="PF13912">
    <property type="entry name" value="zf-C2H2_6"/>
    <property type="match status" value="2"/>
</dbReference>
<dbReference type="InterPro" id="IPR029400">
    <property type="entry name" value="TINF2_N"/>
</dbReference>
<dbReference type="PANTHER" id="PTHR24376">
    <property type="entry name" value="ZINC FINGER PROTEIN"/>
    <property type="match status" value="1"/>
</dbReference>
<dbReference type="FunFam" id="3.30.160.60:FF:000012">
    <property type="entry name" value="RB-associated KRAB zinc finger protein-like"/>
    <property type="match status" value="1"/>
</dbReference>
<evidence type="ECO:0000256" key="6">
    <source>
        <dbReference type="ARBA" id="ARBA00022771"/>
    </source>
</evidence>
<dbReference type="GO" id="GO:0001228">
    <property type="term" value="F:DNA-binding transcription activator activity, RNA polymerase II-specific"/>
    <property type="evidence" value="ECO:0007669"/>
    <property type="project" value="TreeGrafter"/>
</dbReference>
<feature type="domain" description="C2H2-type" evidence="15">
    <location>
        <begin position="658"/>
        <end position="685"/>
    </location>
</feature>
<dbReference type="CDD" id="cd11657">
    <property type="entry name" value="TIN2_N"/>
    <property type="match status" value="2"/>
</dbReference>
<feature type="domain" description="C2H2-type" evidence="15">
    <location>
        <begin position="765"/>
        <end position="787"/>
    </location>
</feature>
<dbReference type="Pfam" id="PF00096">
    <property type="entry name" value="zf-C2H2"/>
    <property type="match status" value="18"/>
</dbReference>
<feature type="non-terminal residue" evidence="16">
    <location>
        <position position="1"/>
    </location>
</feature>
<feature type="compositionally biased region" description="Acidic residues" evidence="14">
    <location>
        <begin position="313"/>
        <end position="323"/>
    </location>
</feature>
<feature type="domain" description="C2H2-type" evidence="15">
    <location>
        <begin position="1069"/>
        <end position="1096"/>
    </location>
</feature>
<feature type="compositionally biased region" description="Basic and acidic residues" evidence="14">
    <location>
        <begin position="423"/>
        <end position="433"/>
    </location>
</feature>
<feature type="region of interest" description="Disordered" evidence="14">
    <location>
        <begin position="624"/>
        <end position="645"/>
    </location>
</feature>
<keyword evidence="3" id="KW-1017">Isopeptide bond</keyword>
<gene>
    <name evidence="16" type="ORF">CCH79_00014935</name>
</gene>
<feature type="domain" description="C2H2-type" evidence="15">
    <location>
        <begin position="2142"/>
        <end position="2164"/>
    </location>
</feature>
<dbReference type="FunFam" id="3.30.160.60:FF:000097">
    <property type="entry name" value="Zinc finger protein"/>
    <property type="match status" value="2"/>
</dbReference>
<comment type="subcellular location">
    <subcellularLocation>
        <location evidence="2">Nucleus</location>
    </subcellularLocation>
</comment>
<dbReference type="InterPro" id="IPR036236">
    <property type="entry name" value="Znf_C2H2_sf"/>
</dbReference>
<feature type="region of interest" description="Disordered" evidence="14">
    <location>
        <begin position="423"/>
        <end position="446"/>
    </location>
</feature>
<feature type="region of interest" description="Disordered" evidence="14">
    <location>
        <begin position="1423"/>
        <end position="1443"/>
    </location>
</feature>
<protein>
    <recommendedName>
        <fullName evidence="15">C2H2-type domain-containing protein</fullName>
    </recommendedName>
</protein>
<feature type="domain" description="C2H2-type" evidence="15">
    <location>
        <begin position="550"/>
        <end position="577"/>
    </location>
</feature>
<feature type="domain" description="C2H2-type" evidence="15">
    <location>
        <begin position="1557"/>
        <end position="1586"/>
    </location>
</feature>
<accession>A0A315W3D0</accession>
<evidence type="ECO:0000256" key="3">
    <source>
        <dbReference type="ARBA" id="ARBA00022499"/>
    </source>
</evidence>
<evidence type="ECO:0000256" key="5">
    <source>
        <dbReference type="ARBA" id="ARBA00022737"/>
    </source>
</evidence>
<feature type="region of interest" description="Disordered" evidence="14">
    <location>
        <begin position="299"/>
        <end position="340"/>
    </location>
</feature>
<feature type="domain" description="C2H2-type" evidence="15">
    <location>
        <begin position="1040"/>
        <end position="1067"/>
    </location>
</feature>
<dbReference type="SMART" id="SM00355">
    <property type="entry name" value="ZnF_C2H2"/>
    <property type="match status" value="41"/>
</dbReference>
<dbReference type="Pfam" id="PF14973">
    <property type="entry name" value="TINF2_N"/>
    <property type="match status" value="2"/>
</dbReference>
<evidence type="ECO:0000256" key="7">
    <source>
        <dbReference type="ARBA" id="ARBA00022833"/>
    </source>
</evidence>
<dbReference type="GO" id="GO:0000978">
    <property type="term" value="F:RNA polymerase II cis-regulatory region sequence-specific DNA binding"/>
    <property type="evidence" value="ECO:0007669"/>
    <property type="project" value="TreeGrafter"/>
</dbReference>
<sequence>TFQNHIGRFDVRHGGVERDVYVYVDLKQCRDPPLQLPSLRLFIPPLRLVSGAMWHTVQSMNVQDYGMVEEFISRVTDVVPELLNPEQKVQLILGLRARLVLELCRSEQSTDTESVEIHLDRIRTLISSWAAQPCFADVSFPETNFVDQVELMLKHPEERKKFFQDVFPTDFGPDFDNALQMLMLDFVSRLEKLLPVPDIQQIASILSAVPSAYEESAHSVPDPQHLAAVLRYHTRLRCLDVSDETQTIPSSTGTAILSSLSLPQLDQLVVCSDPIQMQPLPALLPDTLTVKVEEETVTLVDDVGPSSSVQPDDPGESNIEESVQEAPHEDSGNGVEPPQQTRWLRLRRRVIKEKKDPVKPKRVRRKYHDSKTCPVCNKTFPRAAGMRRHLEIHKTKRDYNHNCSKCDKRFRDQYDLKRHTMRVHERGETRDGTNTKARKSKESATNQTCPHCGKYFAWQSDLKRHIETHSGERPHQCSLCGKKFKNPYALKSHEKSCKIRAEKMAKKKEKESLNPETTADVSAEPPNNPPLNTELTPYMLLSTEVSVKHKVCPICSMTIKNNRDIKKHLRSHSEERPYVCLTCEKGFKYKDTIKKHQTLKGHEGIREVQCMKLERLLSEADAQCTGDTGGPEEMDLEGSEDSPKESVPVLKMSKEGLKVCPVCSKTFDMIKTLNKHLQSHRVDRPYYCVHCKRRYKDLYGLKRHQIYAVCYNKPPRYSLKKGSNQGETDIQQIFVWCSNCSQHFESLSALKEHQESVCRAEPTVKKCNECGKEFKSITMLKVHKKVHNPLYCKDCKKILADEPAFERHKLLHRPMQCTMCDETFIISRRLREHYEKRHNFTGPFPCTQCDKTFVQLSYLIIHQRIHRGEFPFACDSCPEKFRTSSLLTVHRRKHSGEKPFLCWQCGKSYRAASDLSMHMGTHSEERPWVCAQCNMAYRTKAQLKNHVEQVHLCIRFTCATCGKQFMKEMSLKRHELTHTGERPFPCTECGKSFLTGNELLRHSRYHTGVRPYKCEVCCKAFIQSSYLKIHMRLHTGEKPYACEICDKRFRLSRNMQKHRLTHDGKQKIFTCEICGLGFAQRKLLNEHCVTHEQNIETSSEPTNDDLPLLLPSLRLFIPPLRLVSAAMWHIVQSGNLHEYGLVEDFISTITDLVPELLNPDQKAQLLLGLRARVVLELCRSEQIPDTESIQMHLDQIKSLISTWAAQPCFSDVQFPESNFVDQVGLLLKDPEEKEKFFQDVFPTDFGPDYDNALQMLMLDFLSRLEKLLPVPDIQQTASMIGGIPTALEECAHSVPDPQHLKTVLRYQTRLGHVDFTDETQNIPSSFGNCILSSLSLPQLEKIVIHPDELQIQSSSDQIQGCMTVQVEGETVTLLDYIQIEQPTLVESDDHEDMDANAKEAPLDDSDDALKPAAFQPLKQSKRLELKRKAAKANSESEAAKRLRKKYSNNKTCPVCNKTFLRAAAMRRHQEIHNENRDLKYKCSSCDKRFRDQYDMNRHMMRVHEKGVMSSSPKDEDVGDPCTSEMSENKNCSLCGKYFAREVDMERHMKSHSEDRPYKCSFCDKKFKNLYVLKRHEREICKSREQKARKGAPDANAEAHSEVSVEGKICPICGRILPCTADFAKHLRSHSEERPYVCITCEKGFKYKDTLKKHQIIHGHEGIREEHCKTVEQILAEADPQNQEDPDGLDKKETDFDPPAETTMDNRTVVGLNRKKAPKACPVCSRVFDSIKTLNRHIQCHTEDRPFHCIHCKKRFKHMHGLKRHQIYAICHKKTSRLSWKKEQRAGPSHSEASGTDSAQGQTAKIPVWCSNCGKHFEYPSALKEHQENVCKVEIREVMKCDDCNKEFKSVTMLKVHQRIHDPLYCKECGKILGNEAAFERHKLMHRPMKCTMCEKSFTLLRRLREHYEKQHGFAGPFPCPQCDKSFVQLSYLAIHQRIHKGEFPYACNMCPEKFRSSNCLTVHQRKHTGEKPFLCWQCGKCYRSASELTVHMGTHSEEKPWSCSQCDMAYRTKLQLSNHVEQVHIGVRYPCKTCGKQFMKETSLKRHELIHTGERPHQCTVCGKTFLTSNELRLHNRYHTGERPYKCDVCSKAFIQSGYLKSHMRIHTGEKPFKCDLCDKTFRLSYHMKKHRRTHAGKTRSFVCEDCGLVFLQKKLLWEHSLTHDVKLEQTFAAEVGLEFNP</sequence>
<feature type="domain" description="C2H2-type" evidence="15">
    <location>
        <begin position="1945"/>
        <end position="1972"/>
    </location>
</feature>
<feature type="domain" description="C2H2-type" evidence="15">
    <location>
        <begin position="2085"/>
        <end position="2112"/>
    </location>
</feature>
<feature type="domain" description="C2H2-type" evidence="15">
    <location>
        <begin position="1635"/>
        <end position="1664"/>
    </location>
</feature>
<evidence type="ECO:0000313" key="16">
    <source>
        <dbReference type="EMBL" id="PWA30180.1"/>
    </source>
</evidence>
<evidence type="ECO:0000256" key="2">
    <source>
        <dbReference type="ARBA" id="ARBA00004123"/>
    </source>
</evidence>
<evidence type="ECO:0000259" key="15">
    <source>
        <dbReference type="PROSITE" id="PS50157"/>
    </source>
</evidence>
<evidence type="ECO:0000256" key="4">
    <source>
        <dbReference type="ARBA" id="ARBA00022723"/>
    </source>
</evidence>
<feature type="domain" description="C2H2-type" evidence="15">
    <location>
        <begin position="900"/>
        <end position="927"/>
    </location>
</feature>
<feature type="domain" description="C2H2-type" evidence="15">
    <location>
        <begin position="928"/>
        <end position="951"/>
    </location>
</feature>
<feature type="domain" description="C2H2-type" evidence="15">
    <location>
        <begin position="984"/>
        <end position="1011"/>
    </location>
</feature>
<feature type="domain" description="C2H2-type" evidence="15">
    <location>
        <begin position="1718"/>
        <end position="1745"/>
    </location>
</feature>
<evidence type="ECO:0000256" key="10">
    <source>
        <dbReference type="ARBA" id="ARBA00023125"/>
    </source>
</evidence>
<dbReference type="GO" id="GO:0005634">
    <property type="term" value="C:nucleus"/>
    <property type="evidence" value="ECO:0007669"/>
    <property type="project" value="UniProtKB-SubCell"/>
</dbReference>
<dbReference type="GO" id="GO:0008270">
    <property type="term" value="F:zinc ion binding"/>
    <property type="evidence" value="ECO:0007669"/>
    <property type="project" value="UniProtKB-KW"/>
</dbReference>